<name>A0A939JEQ7_9BACT</name>
<protein>
    <submittedName>
        <fullName evidence="1">Uncharacterized protein</fullName>
    </submittedName>
</protein>
<accession>A0A939JEQ7</accession>
<evidence type="ECO:0000313" key="2">
    <source>
        <dbReference type="Proteomes" id="UP000664144"/>
    </source>
</evidence>
<dbReference type="EMBL" id="JAFLQZ010000022">
    <property type="protein sequence ID" value="MBO0360685.1"/>
    <property type="molecule type" value="Genomic_DNA"/>
</dbReference>
<gene>
    <name evidence="1" type="ORF">J0X19_22180</name>
</gene>
<dbReference type="Proteomes" id="UP000664144">
    <property type="component" value="Unassembled WGS sequence"/>
</dbReference>
<reference evidence="1" key="1">
    <citation type="submission" date="2021-03" db="EMBL/GenBank/DDBJ databases">
        <authorList>
            <person name="Kim M.K."/>
        </authorList>
    </citation>
    <scope>NUCLEOTIDE SEQUENCE</scope>
    <source>
        <strain evidence="1">BT186</strain>
    </source>
</reference>
<proteinExistence type="predicted"/>
<comment type="caution">
    <text evidence="1">The sequence shown here is derived from an EMBL/GenBank/DDBJ whole genome shotgun (WGS) entry which is preliminary data.</text>
</comment>
<dbReference type="RefSeq" id="WP_206986601.1">
    <property type="nucleotide sequence ID" value="NZ_JAFLQZ010000022.1"/>
</dbReference>
<keyword evidence="2" id="KW-1185">Reference proteome</keyword>
<dbReference type="AlphaFoldDB" id="A0A939JEQ7"/>
<sequence length="76" mass="8749">MPTNTPSETVLRDLLKGLYRELDVHESANKTTTHPGVKPTNDTLIAEVRVAIAWVKYLLQEPLEDVEEYRKFLPRT</sequence>
<evidence type="ECO:0000313" key="1">
    <source>
        <dbReference type="EMBL" id="MBO0360685.1"/>
    </source>
</evidence>
<organism evidence="1 2">
    <name type="scientific">Hymenobacter telluris</name>
    <dbReference type="NCBI Taxonomy" id="2816474"/>
    <lineage>
        <taxon>Bacteria</taxon>
        <taxon>Pseudomonadati</taxon>
        <taxon>Bacteroidota</taxon>
        <taxon>Cytophagia</taxon>
        <taxon>Cytophagales</taxon>
        <taxon>Hymenobacteraceae</taxon>
        <taxon>Hymenobacter</taxon>
    </lineage>
</organism>